<accession>A0ACA9K9Y7</accession>
<evidence type="ECO:0000313" key="1">
    <source>
        <dbReference type="EMBL" id="CAG8460710.1"/>
    </source>
</evidence>
<proteinExistence type="predicted"/>
<comment type="caution">
    <text evidence="1">The sequence shown here is derived from an EMBL/GenBank/DDBJ whole genome shotgun (WGS) entry which is preliminary data.</text>
</comment>
<gene>
    <name evidence="1" type="ORF">SPELUC_LOCUS1247</name>
</gene>
<sequence>MSKSIKLCNISEYESFIDKFDTFLLDCDGVLWKGGDTVPGKKLLFVTNNSSRSRADYVEKFKKLDIEAYEDEIFSSSYASAYYLKNVLKFPKEKKIYIIGESGIADELASEGIRHCGLSDSDQQFKPEDIVPDPEVFRLFIYSATSECIPSSGFISPGAGAIAAPLITALNKKPDGIMGKPNKPMMDCIAQKFKLNLERTCMIGDRLETDIQFGNNNGVTTLLVLTGIAAEKDILVDNAPIIPDYYISSFGDFAKLC</sequence>
<dbReference type="Proteomes" id="UP000789366">
    <property type="component" value="Unassembled WGS sequence"/>
</dbReference>
<organism evidence="1 2">
    <name type="scientific">Cetraspora pellucida</name>
    <dbReference type="NCBI Taxonomy" id="1433469"/>
    <lineage>
        <taxon>Eukaryota</taxon>
        <taxon>Fungi</taxon>
        <taxon>Fungi incertae sedis</taxon>
        <taxon>Mucoromycota</taxon>
        <taxon>Glomeromycotina</taxon>
        <taxon>Glomeromycetes</taxon>
        <taxon>Diversisporales</taxon>
        <taxon>Gigasporaceae</taxon>
        <taxon>Cetraspora</taxon>
    </lineage>
</organism>
<dbReference type="EMBL" id="CAJVPW010000634">
    <property type="protein sequence ID" value="CAG8460710.1"/>
    <property type="molecule type" value="Genomic_DNA"/>
</dbReference>
<evidence type="ECO:0000313" key="2">
    <source>
        <dbReference type="Proteomes" id="UP000789366"/>
    </source>
</evidence>
<name>A0ACA9K9Y7_9GLOM</name>
<keyword evidence="2" id="KW-1185">Reference proteome</keyword>
<protein>
    <submittedName>
        <fullName evidence="1">6136_t:CDS:1</fullName>
    </submittedName>
</protein>
<reference evidence="1" key="1">
    <citation type="submission" date="2021-06" db="EMBL/GenBank/DDBJ databases">
        <authorList>
            <person name="Kallberg Y."/>
            <person name="Tangrot J."/>
            <person name="Rosling A."/>
        </authorList>
    </citation>
    <scope>NUCLEOTIDE SEQUENCE</scope>
    <source>
        <strain evidence="1">28 12/20/2015</strain>
    </source>
</reference>